<name>A0A833P3B9_UNCSA</name>
<reference evidence="2 3" key="1">
    <citation type="submission" date="2019-12" db="EMBL/GenBank/DDBJ databases">
        <authorList>
            <person name="Wolfe R."/>
            <person name="Danczak R."/>
            <person name="Wilkins M."/>
        </authorList>
    </citation>
    <scope>NUCLEOTIDE SEQUENCE [LARGE SCALE GENOMIC DNA]</scope>
    <source>
        <strain evidence="2">X2_MaxBin.013</strain>
    </source>
</reference>
<evidence type="ECO:0000313" key="3">
    <source>
        <dbReference type="Proteomes" id="UP000488506"/>
    </source>
</evidence>
<gene>
    <name evidence="2" type="ORF">FD145_686</name>
</gene>
<evidence type="ECO:0000313" key="2">
    <source>
        <dbReference type="EMBL" id="KAF0134461.1"/>
    </source>
</evidence>
<organism evidence="2 3">
    <name type="scientific">Candidatus Saganbacteria bacterium</name>
    <dbReference type="NCBI Taxonomy" id="2575572"/>
    <lineage>
        <taxon>Bacteria</taxon>
        <taxon>Bacillati</taxon>
        <taxon>Saganbacteria</taxon>
    </lineage>
</organism>
<feature type="compositionally biased region" description="Basic residues" evidence="1">
    <location>
        <begin position="1"/>
        <end position="11"/>
    </location>
</feature>
<feature type="region of interest" description="Disordered" evidence="1">
    <location>
        <begin position="1"/>
        <end position="30"/>
    </location>
</feature>
<proteinExistence type="predicted"/>
<sequence>MGRGFKTKLKRRPDFPPLRRTSRKKGAVAAQGSAVGFDKIAFHTLIITEKRPSESEDNYYLARNLLIISELVTTETELKAMAAPAIIGFKRKPVKGYKIPAAMGTPNAL</sequence>
<dbReference type="EMBL" id="WPAF01000008">
    <property type="protein sequence ID" value="KAF0134461.1"/>
    <property type="molecule type" value="Genomic_DNA"/>
</dbReference>
<accession>A0A833P3B9</accession>
<dbReference type="Proteomes" id="UP000488506">
    <property type="component" value="Unassembled WGS sequence"/>
</dbReference>
<evidence type="ECO:0000256" key="1">
    <source>
        <dbReference type="SAM" id="MobiDB-lite"/>
    </source>
</evidence>
<protein>
    <submittedName>
        <fullName evidence="2">Uncharacterized protein</fullName>
    </submittedName>
</protein>
<comment type="caution">
    <text evidence="2">The sequence shown here is derived from an EMBL/GenBank/DDBJ whole genome shotgun (WGS) entry which is preliminary data.</text>
</comment>
<dbReference type="AlphaFoldDB" id="A0A833P3B9"/>